<dbReference type="AlphaFoldDB" id="A0A845U0N4"/>
<evidence type="ECO:0000259" key="1">
    <source>
        <dbReference type="Pfam" id="PF21168"/>
    </source>
</evidence>
<dbReference type="CDD" id="cd06153">
    <property type="entry name" value="YjgF_YER057c_UK114_like_5"/>
    <property type="match status" value="1"/>
</dbReference>
<feature type="domain" description="Chorismatase FkbO/Hyg5-like N-terminal" evidence="1">
    <location>
        <begin position="71"/>
        <end position="204"/>
    </location>
</feature>
<dbReference type="Pfam" id="PF01042">
    <property type="entry name" value="Ribonuc_L-PSP"/>
    <property type="match status" value="1"/>
</dbReference>
<evidence type="ECO:0000313" key="2">
    <source>
        <dbReference type="EMBL" id="NDU41112.1"/>
    </source>
</evidence>
<proteinExistence type="predicted"/>
<dbReference type="InterPro" id="IPR049368">
    <property type="entry name" value="FkbO_Hyg5-like_N"/>
</dbReference>
<dbReference type="SUPFAM" id="SSF55298">
    <property type="entry name" value="YjgF-like"/>
    <property type="match status" value="1"/>
</dbReference>
<reference evidence="2" key="1">
    <citation type="submission" date="2019-11" db="EMBL/GenBank/DDBJ databases">
        <title>Acidithiobacillus ferrianus sp. nov.: a facultatively anaerobic and extremely acidophilic chemolithoautotroph.</title>
        <authorList>
            <person name="Norris P.R."/>
            <person name="Falagan C."/>
            <person name="Moya-Beltran A."/>
            <person name="Castro M."/>
            <person name="Quatrini R."/>
            <person name="Johnson D.B."/>
        </authorList>
    </citation>
    <scope>NUCLEOTIDE SEQUENCE [LARGE SCALE GENOMIC DNA]</scope>
    <source>
        <strain evidence="2">MG</strain>
    </source>
</reference>
<name>A0A845U0N4_9PROT</name>
<dbReference type="Pfam" id="PF21168">
    <property type="entry name" value="FkbO_Hyg5-like_N"/>
    <property type="match status" value="1"/>
</dbReference>
<gene>
    <name evidence="2" type="ORF">GL267_00255</name>
</gene>
<accession>A0A845U0N4</accession>
<protein>
    <recommendedName>
        <fullName evidence="1">Chorismatase FkbO/Hyg5-like N-terminal domain-containing protein</fullName>
    </recommendedName>
</protein>
<dbReference type="Gene3D" id="3.30.1330.40">
    <property type="entry name" value="RutC-like"/>
    <property type="match status" value="1"/>
</dbReference>
<sequence length="358" mass="40010">MRADDMRASRRAPLSVSYAPTAEAMEHFALRREHILSIVTFNPLPTSEARPEAPRGIAEIPLPLSGPDNCEIWSTDQPVVSADFFDITYRRSPDFIFGSITQAIACPAGQNGDHGPSSLQVRTEEAYRQIFTLLEDIEHHRLLRVWNWIPDINSNTRELEHYRQFNIGRQNAFIAHNRLSDTGSIPAATAVGTRAEALIVHFLAGRCIPVALENPRQVEAYRYPEKYGPRSPTFSRGGWIDLGPQNILFISGTASIVGHSTMHAGDAAAQTRESIHNIAAIVAEANRVARSDVYDLNLLSYRVYFRNKQDLAKIRAELDRLIQPFATTLYLQADICRADLLVEIEATAGLLSRDDGHR</sequence>
<dbReference type="InterPro" id="IPR035959">
    <property type="entry name" value="RutC-like_sf"/>
</dbReference>
<comment type="caution">
    <text evidence="2">The sequence shown here is derived from an EMBL/GenBank/DDBJ whole genome shotgun (WGS) entry which is preliminary data.</text>
</comment>
<dbReference type="EMBL" id="WNJL01000001">
    <property type="protein sequence ID" value="NDU41112.1"/>
    <property type="molecule type" value="Genomic_DNA"/>
</dbReference>
<organism evidence="2">
    <name type="scientific">Acidithiobacillus ferrianus</name>
    <dbReference type="NCBI Taxonomy" id="2678518"/>
    <lineage>
        <taxon>Bacteria</taxon>
        <taxon>Pseudomonadati</taxon>
        <taxon>Pseudomonadota</taxon>
        <taxon>Acidithiobacillia</taxon>
        <taxon>Acidithiobacillales</taxon>
        <taxon>Acidithiobacillaceae</taxon>
        <taxon>Acidithiobacillus</taxon>
    </lineage>
</organism>
<dbReference type="InterPro" id="IPR006175">
    <property type="entry name" value="YjgF/YER057c/UK114"/>
</dbReference>